<dbReference type="PANTHER" id="PTHR47505">
    <property type="entry name" value="DNA UTILIZATION PROTEIN YHGH"/>
    <property type="match status" value="1"/>
</dbReference>
<organism evidence="3 4">
    <name type="scientific">Luteimonas terricola</name>
    <dbReference type="NCBI Taxonomy" id="645597"/>
    <lineage>
        <taxon>Bacteria</taxon>
        <taxon>Pseudomonadati</taxon>
        <taxon>Pseudomonadota</taxon>
        <taxon>Gammaproteobacteria</taxon>
        <taxon>Lysobacterales</taxon>
        <taxon>Lysobacteraceae</taxon>
        <taxon>Luteimonas</taxon>
    </lineage>
</organism>
<proteinExistence type="inferred from homology"/>
<reference evidence="4" key="1">
    <citation type="journal article" date="2019" name="Int. J. Syst. Evol. Microbiol.">
        <title>The Global Catalogue of Microorganisms (GCM) 10K type strain sequencing project: providing services to taxonomists for standard genome sequencing and annotation.</title>
        <authorList>
            <consortium name="The Broad Institute Genomics Platform"/>
            <consortium name="The Broad Institute Genome Sequencing Center for Infectious Disease"/>
            <person name="Wu L."/>
            <person name="Ma J."/>
        </authorList>
    </citation>
    <scope>NUCLEOTIDE SEQUENCE [LARGE SCALE GENOMIC DNA]</scope>
    <source>
        <strain evidence="4">CGMCC 1.8985</strain>
    </source>
</reference>
<evidence type="ECO:0000259" key="2">
    <source>
        <dbReference type="Pfam" id="PF18912"/>
    </source>
</evidence>
<comment type="caution">
    <text evidence="3">The sequence shown here is derived from an EMBL/GenBank/DDBJ whole genome shotgun (WGS) entry which is preliminary data.</text>
</comment>
<dbReference type="EMBL" id="BMME01000001">
    <property type="protein sequence ID" value="GGJ95780.1"/>
    <property type="molecule type" value="Genomic_DNA"/>
</dbReference>
<dbReference type="SUPFAM" id="SSF53271">
    <property type="entry name" value="PRTase-like"/>
    <property type="match status" value="1"/>
</dbReference>
<feature type="domain" description="Double zinc ribbon" evidence="2">
    <location>
        <begin position="23"/>
        <end position="64"/>
    </location>
</feature>
<evidence type="ECO:0000313" key="4">
    <source>
        <dbReference type="Proteomes" id="UP000599009"/>
    </source>
</evidence>
<name>A0ABQ2E892_9GAMM</name>
<dbReference type="InterPro" id="IPR000836">
    <property type="entry name" value="PRTase_dom"/>
</dbReference>
<keyword evidence="4" id="KW-1185">Reference proteome</keyword>
<dbReference type="InterPro" id="IPR051910">
    <property type="entry name" value="ComF/GntX_DNA_util-trans"/>
</dbReference>
<dbReference type="Gene3D" id="3.40.50.2020">
    <property type="match status" value="1"/>
</dbReference>
<sequence>MPAPVNLAQAVPVDGWMARLGRRLWAPRCLVCREPAAGRFDLCARCEAGLPWMPPACLSCAMPLLPAPTRRADAVGAATAATALPAGARAASTRVAAVAAPAGGGAGLPELCSACRHATPPLSEVHAAFLYGFPLDRLLPRFKFHRDLAGGRLLAQAMAAAFCGHLRPDALVPIPLHRSRLRQRGYNQALELARPLGRMLALPVRPELLLRTRRTAPQSRLDADARAGNLRDAFEVPARAAPPPHVALVDDVMTTGATLHAAADALFDAGADRVDAWICARAP</sequence>
<dbReference type="Pfam" id="PF18912">
    <property type="entry name" value="DZR_2"/>
    <property type="match status" value="1"/>
</dbReference>
<dbReference type="RefSeq" id="WP_229659071.1">
    <property type="nucleotide sequence ID" value="NZ_BMME01000001.1"/>
</dbReference>
<dbReference type="Proteomes" id="UP000599009">
    <property type="component" value="Unassembled WGS sequence"/>
</dbReference>
<accession>A0ABQ2E892</accession>
<dbReference type="InterPro" id="IPR029057">
    <property type="entry name" value="PRTase-like"/>
</dbReference>
<evidence type="ECO:0000313" key="3">
    <source>
        <dbReference type="EMBL" id="GGJ95780.1"/>
    </source>
</evidence>
<comment type="similarity">
    <text evidence="1">Belongs to the ComF/GntX family.</text>
</comment>
<dbReference type="InterPro" id="IPR044005">
    <property type="entry name" value="DZR_2"/>
</dbReference>
<protein>
    <submittedName>
        <fullName evidence="3">Amidophosphoribosyltransferase</fullName>
    </submittedName>
</protein>
<evidence type="ECO:0000256" key="1">
    <source>
        <dbReference type="ARBA" id="ARBA00008007"/>
    </source>
</evidence>
<dbReference type="CDD" id="cd06223">
    <property type="entry name" value="PRTases_typeI"/>
    <property type="match status" value="1"/>
</dbReference>
<gene>
    <name evidence="3" type="primary">comF</name>
    <name evidence="3" type="ORF">GCM10011394_00660</name>
</gene>
<dbReference type="PANTHER" id="PTHR47505:SF1">
    <property type="entry name" value="DNA UTILIZATION PROTEIN YHGH"/>
    <property type="match status" value="1"/>
</dbReference>